<organism evidence="1 2">
    <name type="scientific">Strigamia maritima</name>
    <name type="common">European centipede</name>
    <name type="synonym">Geophilus maritimus</name>
    <dbReference type="NCBI Taxonomy" id="126957"/>
    <lineage>
        <taxon>Eukaryota</taxon>
        <taxon>Metazoa</taxon>
        <taxon>Ecdysozoa</taxon>
        <taxon>Arthropoda</taxon>
        <taxon>Myriapoda</taxon>
        <taxon>Chilopoda</taxon>
        <taxon>Pleurostigmophora</taxon>
        <taxon>Geophilomorpha</taxon>
        <taxon>Linotaeniidae</taxon>
        <taxon>Strigamia</taxon>
    </lineage>
</organism>
<dbReference type="EMBL" id="JH431339">
    <property type="status" value="NOT_ANNOTATED_CDS"/>
    <property type="molecule type" value="Genomic_DNA"/>
</dbReference>
<proteinExistence type="predicted"/>
<reference evidence="2" key="1">
    <citation type="submission" date="2011-05" db="EMBL/GenBank/DDBJ databases">
        <authorList>
            <person name="Richards S.R."/>
            <person name="Qu J."/>
            <person name="Jiang H."/>
            <person name="Jhangiani S.N."/>
            <person name="Agravi P."/>
            <person name="Goodspeed R."/>
            <person name="Gross S."/>
            <person name="Mandapat C."/>
            <person name="Jackson L."/>
            <person name="Mathew T."/>
            <person name="Pu L."/>
            <person name="Thornton R."/>
            <person name="Saada N."/>
            <person name="Wilczek-Boney K.B."/>
            <person name="Lee S."/>
            <person name="Kovar C."/>
            <person name="Wu Y."/>
            <person name="Scherer S.E."/>
            <person name="Worley K.C."/>
            <person name="Muzny D.M."/>
            <person name="Gibbs R."/>
        </authorList>
    </citation>
    <scope>NUCLEOTIDE SEQUENCE</scope>
    <source>
        <strain evidence="2">Brora</strain>
    </source>
</reference>
<name>T1IR89_STRMM</name>
<reference evidence="1" key="2">
    <citation type="submission" date="2015-02" db="UniProtKB">
        <authorList>
            <consortium name="EnsemblMetazoa"/>
        </authorList>
    </citation>
    <scope>IDENTIFICATION</scope>
</reference>
<keyword evidence="2" id="KW-1185">Reference proteome</keyword>
<dbReference type="AlphaFoldDB" id="T1IR89"/>
<protein>
    <submittedName>
        <fullName evidence="1">Uncharacterized protein</fullName>
    </submittedName>
</protein>
<sequence>MSYRVFAICHETCYIRHTNRRQQFLAELNILSQIKLNSTELNVATIFIHNYTGFNIHHHHSAWNSGTQEQRMNNYCIVCTYILQYPYCVCIRTACHLPLLLPRRSLGVLPKPYLLCS</sequence>
<evidence type="ECO:0000313" key="1">
    <source>
        <dbReference type="EnsemblMetazoa" id="SMAR003575-PA"/>
    </source>
</evidence>
<dbReference type="Proteomes" id="UP000014500">
    <property type="component" value="Unassembled WGS sequence"/>
</dbReference>
<accession>T1IR89</accession>
<dbReference type="HOGENOM" id="CLU_2087856_0_0_1"/>
<dbReference type="EnsemblMetazoa" id="SMAR003575-RA">
    <property type="protein sequence ID" value="SMAR003575-PA"/>
    <property type="gene ID" value="SMAR003575"/>
</dbReference>
<evidence type="ECO:0000313" key="2">
    <source>
        <dbReference type="Proteomes" id="UP000014500"/>
    </source>
</evidence>